<dbReference type="EMBL" id="CP043909">
    <property type="protein sequence ID" value="QER40172.1"/>
    <property type="molecule type" value="Genomic_DNA"/>
</dbReference>
<dbReference type="RefSeq" id="WP_150026383.1">
    <property type="nucleotide sequence ID" value="NZ_CP043909.1"/>
</dbReference>
<evidence type="ECO:0000313" key="1">
    <source>
        <dbReference type="EMBL" id="QER40172.1"/>
    </source>
</evidence>
<gene>
    <name evidence="1" type="ORF">F2A31_10785</name>
</gene>
<organism evidence="1 2">
    <name type="scientific">Acinetobacter suaedae</name>
    <dbReference type="NCBI Taxonomy" id="2609668"/>
    <lineage>
        <taxon>Bacteria</taxon>
        <taxon>Pseudomonadati</taxon>
        <taxon>Pseudomonadota</taxon>
        <taxon>Gammaproteobacteria</taxon>
        <taxon>Moraxellales</taxon>
        <taxon>Moraxellaceae</taxon>
        <taxon>Acinetobacter</taxon>
    </lineage>
</organism>
<name>A0A5P1UVI9_9GAMM</name>
<dbReference type="Proteomes" id="UP000325177">
    <property type="component" value="Chromosome"/>
</dbReference>
<reference evidence="1 2" key="1">
    <citation type="submission" date="2019-09" db="EMBL/GenBank/DDBJ databases">
        <title>Acinetobacter sp. C16S1 isolated from saline soil.</title>
        <authorList>
            <person name="Xu L."/>
            <person name="Sun J.-Q."/>
        </authorList>
    </citation>
    <scope>NUCLEOTIDE SEQUENCE [LARGE SCALE GENOMIC DNA]</scope>
    <source>
        <strain evidence="1 2">C16S1</strain>
    </source>
</reference>
<keyword evidence="2" id="KW-1185">Reference proteome</keyword>
<proteinExistence type="predicted"/>
<dbReference type="AlphaFoldDB" id="A0A5P1UVI9"/>
<sequence length="149" mass="17374">MLDIECVFDENTDLSGLDLGHLRITNDGKEIINSIDLGNSGEMMIFLSLPLLLYGLESLLRGKSKEFEFIGVDSSKFIIEFKIDEKRYIKVFYQKEMVFCGEIKRVVSEFYFACKSTWDKYSRILPEDDMCRDDIELYLTRLYSVLKSS</sequence>
<accession>A0A5P1UVI9</accession>
<evidence type="ECO:0000313" key="2">
    <source>
        <dbReference type="Proteomes" id="UP000325177"/>
    </source>
</evidence>
<dbReference type="KEGG" id="asue:F2A31_10785"/>
<protein>
    <submittedName>
        <fullName evidence="1">Uncharacterized protein</fullName>
    </submittedName>
</protein>